<dbReference type="Pfam" id="PF19833">
    <property type="entry name" value="RecG_dom3_C"/>
    <property type="match status" value="1"/>
</dbReference>
<keyword evidence="5" id="KW-0067">ATP-binding</keyword>
<dbReference type="GO" id="GO:0003677">
    <property type="term" value="F:DNA binding"/>
    <property type="evidence" value="ECO:0007669"/>
    <property type="project" value="UniProtKB-KW"/>
</dbReference>
<dbReference type="InterPro" id="IPR045562">
    <property type="entry name" value="RecG_dom3_C"/>
</dbReference>
<dbReference type="GO" id="GO:0016787">
    <property type="term" value="F:hydrolase activity"/>
    <property type="evidence" value="ECO:0007669"/>
    <property type="project" value="UniProtKB-KW"/>
</dbReference>
<comment type="caution">
    <text evidence="10">The sequence shown here is derived from an EMBL/GenBank/DDBJ whole genome shotgun (WGS) entry which is preliminary data.</text>
</comment>
<dbReference type="EMBL" id="CASHTH010002086">
    <property type="protein sequence ID" value="CAI8024572.1"/>
    <property type="molecule type" value="Genomic_DNA"/>
</dbReference>
<accession>A0AA35S974</accession>
<keyword evidence="2" id="KW-0227">DNA damage</keyword>
<dbReference type="InterPro" id="IPR001650">
    <property type="entry name" value="Helicase_C-like"/>
</dbReference>
<dbReference type="GO" id="GO:0006281">
    <property type="term" value="P:DNA repair"/>
    <property type="evidence" value="ECO:0007669"/>
    <property type="project" value="UniProtKB-KW"/>
</dbReference>
<dbReference type="SUPFAM" id="SSF52540">
    <property type="entry name" value="P-loop containing nucleoside triphosphate hydrolases"/>
    <property type="match status" value="1"/>
</dbReference>
<keyword evidence="4 10" id="KW-0347">Helicase</keyword>
<dbReference type="InterPro" id="IPR011545">
    <property type="entry name" value="DEAD/DEAH_box_helicase_dom"/>
</dbReference>
<dbReference type="AlphaFoldDB" id="A0AA35S974"/>
<evidence type="ECO:0000313" key="10">
    <source>
        <dbReference type="EMBL" id="CAI8024572.1"/>
    </source>
</evidence>
<dbReference type="InterPro" id="IPR014001">
    <property type="entry name" value="Helicase_ATP-bd"/>
</dbReference>
<protein>
    <submittedName>
        <fullName evidence="10">ATP-dependent DNA helicase RecG</fullName>
    </submittedName>
</protein>
<dbReference type="PANTHER" id="PTHR47964:SF1">
    <property type="entry name" value="ATP-DEPENDENT DNA HELICASE HOMOLOG RECG, CHLOROPLASTIC"/>
    <property type="match status" value="1"/>
</dbReference>
<dbReference type="InterPro" id="IPR047112">
    <property type="entry name" value="RecG/Mfd"/>
</dbReference>
<evidence type="ECO:0000259" key="9">
    <source>
        <dbReference type="PROSITE" id="PS51194"/>
    </source>
</evidence>
<evidence type="ECO:0000256" key="1">
    <source>
        <dbReference type="ARBA" id="ARBA00022741"/>
    </source>
</evidence>
<dbReference type="PROSITE" id="PS51194">
    <property type="entry name" value="HELICASE_CTER"/>
    <property type="match status" value="1"/>
</dbReference>
<dbReference type="Pfam" id="PF00270">
    <property type="entry name" value="DEAD"/>
    <property type="match status" value="1"/>
</dbReference>
<evidence type="ECO:0000259" key="8">
    <source>
        <dbReference type="PROSITE" id="PS51192"/>
    </source>
</evidence>
<dbReference type="Pfam" id="PF00271">
    <property type="entry name" value="Helicase_C"/>
    <property type="match status" value="1"/>
</dbReference>
<gene>
    <name evidence="10" type="ORF">GBAR_LOCUS14274</name>
</gene>
<organism evidence="10 11">
    <name type="scientific">Geodia barretti</name>
    <name type="common">Barrett's horny sponge</name>
    <dbReference type="NCBI Taxonomy" id="519541"/>
    <lineage>
        <taxon>Eukaryota</taxon>
        <taxon>Metazoa</taxon>
        <taxon>Porifera</taxon>
        <taxon>Demospongiae</taxon>
        <taxon>Heteroscleromorpha</taxon>
        <taxon>Tetractinellida</taxon>
        <taxon>Astrophorina</taxon>
        <taxon>Geodiidae</taxon>
        <taxon>Geodia</taxon>
    </lineage>
</organism>
<dbReference type="InterPro" id="IPR027417">
    <property type="entry name" value="P-loop_NTPase"/>
</dbReference>
<evidence type="ECO:0000256" key="7">
    <source>
        <dbReference type="ARBA" id="ARBA00023204"/>
    </source>
</evidence>
<feature type="domain" description="Helicase ATP-binding" evidence="8">
    <location>
        <begin position="56"/>
        <end position="218"/>
    </location>
</feature>
<evidence type="ECO:0000256" key="5">
    <source>
        <dbReference type="ARBA" id="ARBA00022840"/>
    </source>
</evidence>
<keyword evidence="3" id="KW-0378">Hydrolase</keyword>
<evidence type="ECO:0000256" key="4">
    <source>
        <dbReference type="ARBA" id="ARBA00022806"/>
    </source>
</evidence>
<keyword evidence="7" id="KW-0234">DNA repair</keyword>
<evidence type="ECO:0000256" key="2">
    <source>
        <dbReference type="ARBA" id="ARBA00022763"/>
    </source>
</evidence>
<keyword evidence="6" id="KW-0238">DNA-binding</keyword>
<dbReference type="PROSITE" id="PS51192">
    <property type="entry name" value="HELICASE_ATP_BIND_1"/>
    <property type="match status" value="1"/>
</dbReference>
<feature type="domain" description="Helicase C-terminal" evidence="9">
    <location>
        <begin position="237"/>
        <end position="397"/>
    </location>
</feature>
<dbReference type="Gene3D" id="3.40.50.300">
    <property type="entry name" value="P-loop containing nucleotide triphosphate hydrolases"/>
    <property type="match status" value="2"/>
</dbReference>
<evidence type="ECO:0000313" key="11">
    <source>
        <dbReference type="Proteomes" id="UP001174909"/>
    </source>
</evidence>
<sequence length="469" mass="51461">MAFQMAILGRRRHRERDVAGTAVQYSGAAVDGFLSELPFTPTKAQVRCIGEALSDMARGTPPMSRLLQGEVGSGKTLVALTAILAAASDHRQSALMAPTEVLAEQHFVTVGRLLLRRPFTVGLLTGSTRAAPRREVLRLASEGHLDLLVGTHALIQDGVELPNLALAITDEQHRFGVAQRTALRGAGPEQPHALMMSATPIPRTLQLTLYGDLDVSTIDELPPGRQDILTRLVPEDKRQAAYRFIRQQVEAGRQAFIICPLVEESENLDVRAATEEHQRLSNEVFPDLNLGLLHGRLSSRQKDQVMRQFRDGDLNVLVATAVVEVGIDVPNATVMMIDGADRFGLAQLHQFRGRVGRGEHRSYCLLMSEAESERARERLSALEASGDGFKLAEIDLQMRHEGDIFGTTQSGDQTMLRIASVFDQDLMALARQEAAAILDADPELTDPKHAGIVAERDRFLARVQDNISD</sequence>
<keyword evidence="11" id="KW-1185">Reference proteome</keyword>
<dbReference type="Proteomes" id="UP001174909">
    <property type="component" value="Unassembled WGS sequence"/>
</dbReference>
<dbReference type="SMART" id="SM00490">
    <property type="entry name" value="HELICc"/>
    <property type="match status" value="1"/>
</dbReference>
<keyword evidence="1" id="KW-0547">Nucleotide-binding</keyword>
<name>A0AA35S974_GEOBA</name>
<dbReference type="GO" id="GO:0003678">
    <property type="term" value="F:DNA helicase activity"/>
    <property type="evidence" value="ECO:0007669"/>
    <property type="project" value="TreeGrafter"/>
</dbReference>
<proteinExistence type="predicted"/>
<evidence type="ECO:0000256" key="6">
    <source>
        <dbReference type="ARBA" id="ARBA00023125"/>
    </source>
</evidence>
<reference evidence="10" key="1">
    <citation type="submission" date="2023-03" db="EMBL/GenBank/DDBJ databases">
        <authorList>
            <person name="Steffen K."/>
            <person name="Cardenas P."/>
        </authorList>
    </citation>
    <scope>NUCLEOTIDE SEQUENCE</scope>
</reference>
<dbReference type="SMART" id="SM00487">
    <property type="entry name" value="DEXDc"/>
    <property type="match status" value="1"/>
</dbReference>
<evidence type="ECO:0000256" key="3">
    <source>
        <dbReference type="ARBA" id="ARBA00022801"/>
    </source>
</evidence>
<dbReference type="PANTHER" id="PTHR47964">
    <property type="entry name" value="ATP-DEPENDENT DNA HELICASE HOMOLOG RECG, CHLOROPLASTIC"/>
    <property type="match status" value="1"/>
</dbReference>
<dbReference type="GO" id="GO:0005524">
    <property type="term" value="F:ATP binding"/>
    <property type="evidence" value="ECO:0007669"/>
    <property type="project" value="UniProtKB-KW"/>
</dbReference>